<sequence length="404" mass="42243">MAASSADPSAPSSGPSPADPVILARDLVRCASVTPAEGGALTLLGGVLAAAGFIVHRMTLSAPGTPDVENLYARFGTRSPNLCFAGHTDVVPPGDPEHWRFPPFEGAIAEGVLHGRGAVDMKGGVAAMAAAAIDHVKATGEALPGSISFLITGDEEGPAVNGTEKVLRWMADRDERIDHCVLGEPTSRAALGDMVKIGRRGSLSGTLTVHGRQGHVGYPHLAENPIPGMVRLLAALTGERLDGGTTHFQASNLEVVSVDVGNPAYNVIPAEAKARFNVRFNELWMPDTLAAEIERRLTRAAGNEVHFSVAFEPRSSDSFLTAPGPFVELVTAAVEEATGCKPELSTTGGTSDARFIKDFCPVLEFGAVGTSMHAANESTPVTELVALKAAYAGIIARYFEAFGR</sequence>
<feature type="active site" description="Proton acceptor" evidence="15">
    <location>
        <position position="155"/>
    </location>
</feature>
<dbReference type="InterPro" id="IPR005941">
    <property type="entry name" value="DapE_proteobac"/>
</dbReference>
<evidence type="ECO:0000256" key="15">
    <source>
        <dbReference type="HAMAP-Rule" id="MF_01690"/>
    </source>
</evidence>
<comment type="similarity">
    <text evidence="2 15">Belongs to the peptidase M20A family. DapE subfamily.</text>
</comment>
<dbReference type="GO" id="GO:0009014">
    <property type="term" value="F:succinyl-diaminopimelate desuccinylase activity"/>
    <property type="evidence" value="ECO:0007669"/>
    <property type="project" value="UniProtKB-EC"/>
</dbReference>
<evidence type="ECO:0000256" key="11">
    <source>
        <dbReference type="ARBA" id="ARBA00023154"/>
    </source>
</evidence>
<dbReference type="EMBL" id="JALKCH010000005">
    <property type="protein sequence ID" value="MCK0196918.1"/>
    <property type="molecule type" value="Genomic_DNA"/>
</dbReference>
<feature type="domain" description="Peptidase M20 dimerisation" evidence="16">
    <location>
        <begin position="197"/>
        <end position="302"/>
    </location>
</feature>
<dbReference type="Gene3D" id="3.40.630.10">
    <property type="entry name" value="Zn peptidases"/>
    <property type="match status" value="2"/>
</dbReference>
<feature type="binding site" evidence="15">
    <location>
        <position position="156"/>
    </location>
    <ligand>
        <name>Zn(2+)</name>
        <dbReference type="ChEBI" id="CHEBI:29105"/>
        <label>2</label>
    </ligand>
</feature>
<evidence type="ECO:0000256" key="10">
    <source>
        <dbReference type="ARBA" id="ARBA00022915"/>
    </source>
</evidence>
<dbReference type="InterPro" id="IPR036264">
    <property type="entry name" value="Bact_exopeptidase_dim_dom"/>
</dbReference>
<evidence type="ECO:0000259" key="16">
    <source>
        <dbReference type="Pfam" id="PF07687"/>
    </source>
</evidence>
<feature type="binding site" evidence="15">
    <location>
        <position position="120"/>
    </location>
    <ligand>
        <name>Zn(2+)</name>
        <dbReference type="ChEBI" id="CHEBI:29105"/>
        <label>1</label>
    </ligand>
</feature>
<comment type="cofactor">
    <cofactor evidence="15">
        <name>Zn(2+)</name>
        <dbReference type="ChEBI" id="CHEBI:29105"/>
    </cofactor>
    <cofactor evidence="15">
        <name>Co(2+)</name>
        <dbReference type="ChEBI" id="CHEBI:48828"/>
    </cofactor>
    <text evidence="15">Binds 2 Zn(2+) or Co(2+) ions per subunit.</text>
</comment>
<dbReference type="RefSeq" id="WP_247028431.1">
    <property type="nucleotide sequence ID" value="NZ_JALKCH010000005.1"/>
</dbReference>
<dbReference type="InterPro" id="IPR011650">
    <property type="entry name" value="Peptidase_M20_dimer"/>
</dbReference>
<dbReference type="CDD" id="cd03891">
    <property type="entry name" value="M20_DapE_proteobac"/>
    <property type="match status" value="1"/>
</dbReference>
<comment type="caution">
    <text evidence="17">The sequence shown here is derived from an EMBL/GenBank/DDBJ whole genome shotgun (WGS) entry which is preliminary data.</text>
</comment>
<organism evidence="17 18">
    <name type="scientific">Ancylobacter crimeensis</name>
    <dbReference type="NCBI Taxonomy" id="2579147"/>
    <lineage>
        <taxon>Bacteria</taxon>
        <taxon>Pseudomonadati</taxon>
        <taxon>Pseudomonadota</taxon>
        <taxon>Alphaproteobacteria</taxon>
        <taxon>Hyphomicrobiales</taxon>
        <taxon>Xanthobacteraceae</taxon>
        <taxon>Ancylobacter</taxon>
    </lineage>
</organism>
<dbReference type="PANTHER" id="PTHR43808:SF31">
    <property type="entry name" value="N-ACETYL-L-CITRULLINE DEACETYLASE"/>
    <property type="match status" value="1"/>
</dbReference>
<evidence type="ECO:0000256" key="12">
    <source>
        <dbReference type="ARBA" id="ARBA00023285"/>
    </source>
</evidence>
<protein>
    <recommendedName>
        <fullName evidence="5 15">Succinyl-diaminopimelate desuccinylase</fullName>
        <shortName evidence="15">SDAP desuccinylase</shortName>
        <ecNumber evidence="4 15">3.5.1.18</ecNumber>
    </recommendedName>
    <alternativeName>
        <fullName evidence="13 15">N-succinyl-LL-2,6-diaminoheptanedioate amidohydrolase</fullName>
    </alternativeName>
</protein>
<comment type="function">
    <text evidence="15">Catalyzes the hydrolysis of N-succinyl-L,L-diaminopimelic acid (SDAP), forming succinate and LL-2,6-diaminopimelate (DAP), an intermediate involved in the bacterial biosynthesis of lysine and meso-diaminopimelic acid, an essential component of bacterial cell walls.</text>
</comment>
<feature type="active site" evidence="15">
    <location>
        <position position="89"/>
    </location>
</feature>
<keyword evidence="6 15" id="KW-0028">Amino-acid biosynthesis</keyword>
<gene>
    <name evidence="15 17" type="primary">dapE</name>
    <name evidence="17" type="ORF">MWN34_08330</name>
</gene>
<evidence type="ECO:0000313" key="17">
    <source>
        <dbReference type="EMBL" id="MCK0196918.1"/>
    </source>
</evidence>
<keyword evidence="18" id="KW-1185">Reference proteome</keyword>
<dbReference type="Pfam" id="PF07687">
    <property type="entry name" value="M20_dimer"/>
    <property type="match status" value="1"/>
</dbReference>
<evidence type="ECO:0000256" key="4">
    <source>
        <dbReference type="ARBA" id="ARBA00011921"/>
    </source>
</evidence>
<accession>A0ABT0DAC6</accession>
<keyword evidence="12 15" id="KW-0170">Cobalt</keyword>
<comment type="subunit">
    <text evidence="3 15">Homodimer.</text>
</comment>
<evidence type="ECO:0000256" key="14">
    <source>
        <dbReference type="ARBA" id="ARBA00051301"/>
    </source>
</evidence>
<keyword evidence="8 15" id="KW-0378">Hydrolase</keyword>
<dbReference type="NCBIfam" id="NF009557">
    <property type="entry name" value="PRK13009.1"/>
    <property type="match status" value="1"/>
</dbReference>
<evidence type="ECO:0000256" key="6">
    <source>
        <dbReference type="ARBA" id="ARBA00022605"/>
    </source>
</evidence>
<proteinExistence type="inferred from homology"/>
<evidence type="ECO:0000256" key="7">
    <source>
        <dbReference type="ARBA" id="ARBA00022723"/>
    </source>
</evidence>
<dbReference type="SUPFAM" id="SSF55031">
    <property type="entry name" value="Bacterial exopeptidase dimerisation domain"/>
    <property type="match status" value="1"/>
</dbReference>
<comment type="pathway">
    <text evidence="1 15">Amino-acid biosynthesis; L-lysine biosynthesis via DAP pathway; LL-2,6-diaminopimelate from (S)-tetrahydrodipicolinate (succinylase route): step 3/3.</text>
</comment>
<evidence type="ECO:0000256" key="8">
    <source>
        <dbReference type="ARBA" id="ARBA00022801"/>
    </source>
</evidence>
<dbReference type="PANTHER" id="PTHR43808">
    <property type="entry name" value="ACETYLORNITHINE DEACETYLASE"/>
    <property type="match status" value="1"/>
</dbReference>
<name>A0ABT0DAC6_9HYPH</name>
<evidence type="ECO:0000256" key="2">
    <source>
        <dbReference type="ARBA" id="ARBA00006746"/>
    </source>
</evidence>
<evidence type="ECO:0000256" key="3">
    <source>
        <dbReference type="ARBA" id="ARBA00011738"/>
    </source>
</evidence>
<feature type="binding site" evidence="15">
    <location>
        <position position="373"/>
    </location>
    <ligand>
        <name>Zn(2+)</name>
        <dbReference type="ChEBI" id="CHEBI:29105"/>
        <label>2</label>
    </ligand>
</feature>
<keyword evidence="11 15" id="KW-0457">Lysine biosynthesis</keyword>
<feature type="binding site" evidence="15">
    <location>
        <position position="87"/>
    </location>
    <ligand>
        <name>Zn(2+)</name>
        <dbReference type="ChEBI" id="CHEBI:29105"/>
        <label>1</label>
    </ligand>
</feature>
<keyword evidence="9 15" id="KW-0862">Zinc</keyword>
<dbReference type="Proteomes" id="UP001203284">
    <property type="component" value="Unassembled WGS sequence"/>
</dbReference>
<keyword evidence="7 15" id="KW-0479">Metal-binding</keyword>
<evidence type="ECO:0000256" key="9">
    <source>
        <dbReference type="ARBA" id="ARBA00022833"/>
    </source>
</evidence>
<dbReference type="EC" id="3.5.1.18" evidence="4 15"/>
<comment type="catalytic activity">
    <reaction evidence="14 15">
        <text>N-succinyl-(2S,6S)-2,6-diaminopimelate + H2O = (2S,6S)-2,6-diaminopimelate + succinate</text>
        <dbReference type="Rhea" id="RHEA:22608"/>
        <dbReference type="ChEBI" id="CHEBI:15377"/>
        <dbReference type="ChEBI" id="CHEBI:30031"/>
        <dbReference type="ChEBI" id="CHEBI:57609"/>
        <dbReference type="ChEBI" id="CHEBI:58087"/>
        <dbReference type="EC" id="3.5.1.18"/>
    </reaction>
</comment>
<evidence type="ECO:0000313" key="18">
    <source>
        <dbReference type="Proteomes" id="UP001203284"/>
    </source>
</evidence>
<dbReference type="SUPFAM" id="SSF53187">
    <property type="entry name" value="Zn-dependent exopeptidases"/>
    <property type="match status" value="1"/>
</dbReference>
<keyword evidence="10 15" id="KW-0220">Diaminopimelate biosynthesis</keyword>
<dbReference type="HAMAP" id="MF_01690">
    <property type="entry name" value="DapE"/>
    <property type="match status" value="1"/>
</dbReference>
<dbReference type="NCBIfam" id="TIGR01246">
    <property type="entry name" value="dapE_proteo"/>
    <property type="match status" value="1"/>
</dbReference>
<dbReference type="Pfam" id="PF01546">
    <property type="entry name" value="Peptidase_M20"/>
    <property type="match status" value="1"/>
</dbReference>
<evidence type="ECO:0000256" key="5">
    <source>
        <dbReference type="ARBA" id="ARBA00022391"/>
    </source>
</evidence>
<dbReference type="InterPro" id="IPR002933">
    <property type="entry name" value="Peptidase_M20"/>
</dbReference>
<evidence type="ECO:0000256" key="1">
    <source>
        <dbReference type="ARBA" id="ARBA00005130"/>
    </source>
</evidence>
<feature type="binding site" evidence="15">
    <location>
        <position position="184"/>
    </location>
    <ligand>
        <name>Zn(2+)</name>
        <dbReference type="ChEBI" id="CHEBI:29105"/>
        <label>1</label>
    </ligand>
</feature>
<evidence type="ECO:0000256" key="13">
    <source>
        <dbReference type="ARBA" id="ARBA00031891"/>
    </source>
</evidence>
<dbReference type="InterPro" id="IPR050072">
    <property type="entry name" value="Peptidase_M20A"/>
</dbReference>
<reference evidence="17 18" key="1">
    <citation type="submission" date="2022-04" db="EMBL/GenBank/DDBJ databases">
        <authorList>
            <person name="Grouzdev D.S."/>
            <person name="Pantiukh K.S."/>
            <person name="Krutkina M.S."/>
        </authorList>
    </citation>
    <scope>NUCLEOTIDE SEQUENCE [LARGE SCALE GENOMIC DNA]</scope>
    <source>
        <strain evidence="17 18">6x-1</strain>
    </source>
</reference>
<feature type="binding site" evidence="15">
    <location>
        <position position="120"/>
    </location>
    <ligand>
        <name>Zn(2+)</name>
        <dbReference type="ChEBI" id="CHEBI:29105"/>
        <label>2</label>
    </ligand>
</feature>